<dbReference type="Pfam" id="PF00270">
    <property type="entry name" value="DEAD"/>
    <property type="match status" value="1"/>
</dbReference>
<dbReference type="Gene3D" id="3.40.50.300">
    <property type="entry name" value="P-loop containing nucleotide triphosphate hydrolases"/>
    <property type="match status" value="2"/>
</dbReference>
<evidence type="ECO:0000256" key="9">
    <source>
        <dbReference type="ARBA" id="ARBA00023125"/>
    </source>
</evidence>
<evidence type="ECO:0000259" key="13">
    <source>
        <dbReference type="PROSITE" id="PS51192"/>
    </source>
</evidence>
<comment type="similarity">
    <text evidence="12">Belongs to the helicase family. PriA subfamily.</text>
</comment>
<dbReference type="PANTHER" id="PTHR30580">
    <property type="entry name" value="PRIMOSOMAL PROTEIN N"/>
    <property type="match status" value="1"/>
</dbReference>
<feature type="binding site" evidence="12">
    <location>
        <position position="423"/>
    </location>
    <ligand>
        <name>Zn(2+)</name>
        <dbReference type="ChEBI" id="CHEBI:29105"/>
        <label>2</label>
    </ligand>
</feature>
<keyword evidence="9 12" id="KW-0238">DNA-binding</keyword>
<dbReference type="GO" id="GO:0006310">
    <property type="term" value="P:DNA recombination"/>
    <property type="evidence" value="ECO:0007669"/>
    <property type="project" value="InterPro"/>
</dbReference>
<keyword evidence="6 12" id="KW-0347">Helicase</keyword>
<feature type="binding site" evidence="12">
    <location>
        <position position="439"/>
    </location>
    <ligand>
        <name>Zn(2+)</name>
        <dbReference type="ChEBI" id="CHEBI:29105"/>
        <label>1</label>
    </ligand>
</feature>
<evidence type="ECO:0000256" key="12">
    <source>
        <dbReference type="HAMAP-Rule" id="MF_00983"/>
    </source>
</evidence>
<dbReference type="InterPro" id="IPR042115">
    <property type="entry name" value="PriA_3primeBD_sf"/>
</dbReference>
<evidence type="ECO:0000256" key="8">
    <source>
        <dbReference type="ARBA" id="ARBA00022840"/>
    </source>
</evidence>
<evidence type="ECO:0000313" key="14">
    <source>
        <dbReference type="EMBL" id="QJQ06441.1"/>
    </source>
</evidence>
<keyword evidence="10 12" id="KW-0413">Isomerase</keyword>
<dbReference type="Pfam" id="PF18074">
    <property type="entry name" value="PriA_C"/>
    <property type="match status" value="1"/>
</dbReference>
<dbReference type="GO" id="GO:0008270">
    <property type="term" value="F:zinc ion binding"/>
    <property type="evidence" value="ECO:0007669"/>
    <property type="project" value="UniProtKB-UniRule"/>
</dbReference>
<keyword evidence="1 12" id="KW-0639">Primosome</keyword>
<dbReference type="SMART" id="SM00487">
    <property type="entry name" value="DEXDc"/>
    <property type="match status" value="1"/>
</dbReference>
<dbReference type="InterPro" id="IPR040498">
    <property type="entry name" value="PriA_CRR"/>
</dbReference>
<dbReference type="GO" id="GO:0006302">
    <property type="term" value="P:double-strand break repair"/>
    <property type="evidence" value="ECO:0007669"/>
    <property type="project" value="InterPro"/>
</dbReference>
<gene>
    <name evidence="12" type="primary">priA</name>
    <name evidence="14" type="ORF">EJG51_011940</name>
</gene>
<dbReference type="InterPro" id="IPR014001">
    <property type="entry name" value="Helicase_ATP-bd"/>
</dbReference>
<dbReference type="HAMAP" id="MF_00983">
    <property type="entry name" value="PriA"/>
    <property type="match status" value="1"/>
</dbReference>
<dbReference type="EMBL" id="CP051152">
    <property type="protein sequence ID" value="QJQ06441.1"/>
    <property type="molecule type" value="Genomic_DNA"/>
</dbReference>
<dbReference type="GO" id="GO:0005524">
    <property type="term" value="F:ATP binding"/>
    <property type="evidence" value="ECO:0007669"/>
    <property type="project" value="UniProtKB-UniRule"/>
</dbReference>
<keyword evidence="8 12" id="KW-0067">ATP-binding</keyword>
<comment type="subunit">
    <text evidence="12">Component of the replication restart primosome.</text>
</comment>
<keyword evidence="5 12" id="KW-0378">Hydrolase</keyword>
<reference evidence="14 15" key="1">
    <citation type="journal article" date="2019" name="Int. J. Syst. Evol. Microbiol.">
        <title>Undibacterium piscinae sp. nov., isolated from Korean shiner intestine.</title>
        <authorList>
            <person name="Lee S.Y."/>
            <person name="Kang W."/>
            <person name="Kim P.S."/>
            <person name="Kim H.S."/>
            <person name="Sung H."/>
            <person name="Shin N.R."/>
            <person name="Whon T.W."/>
            <person name="Yun J.H."/>
            <person name="Lee J.Y."/>
            <person name="Lee J.Y."/>
            <person name="Jung M.J."/>
            <person name="Jeong Y.S."/>
            <person name="Tak E.J."/>
            <person name="Han J.E."/>
            <person name="Hyun D.W."/>
            <person name="Kang M.S."/>
            <person name="Lee K.E."/>
            <person name="Lee B.H."/>
            <person name="Bae J.W."/>
        </authorList>
    </citation>
    <scope>NUCLEOTIDE SEQUENCE [LARGE SCALE GENOMIC DNA]</scope>
    <source>
        <strain evidence="14 15">S11R28</strain>
    </source>
</reference>
<evidence type="ECO:0000256" key="3">
    <source>
        <dbReference type="ARBA" id="ARBA00022723"/>
    </source>
</evidence>
<feature type="binding site" evidence="12">
    <location>
        <position position="408"/>
    </location>
    <ligand>
        <name>Zn(2+)</name>
        <dbReference type="ChEBI" id="CHEBI:29105"/>
        <label>2</label>
    </ligand>
</feature>
<dbReference type="KEGG" id="upi:EJG51_011940"/>
<proteinExistence type="inferred from homology"/>
<comment type="catalytic activity">
    <reaction evidence="11 12">
        <text>ATP + H2O = ADP + phosphate + H(+)</text>
        <dbReference type="Rhea" id="RHEA:13065"/>
        <dbReference type="ChEBI" id="CHEBI:15377"/>
        <dbReference type="ChEBI" id="CHEBI:15378"/>
        <dbReference type="ChEBI" id="CHEBI:30616"/>
        <dbReference type="ChEBI" id="CHEBI:43474"/>
        <dbReference type="ChEBI" id="CHEBI:456216"/>
        <dbReference type="EC" id="5.6.2.4"/>
    </reaction>
</comment>
<evidence type="ECO:0000256" key="6">
    <source>
        <dbReference type="ARBA" id="ARBA00022806"/>
    </source>
</evidence>
<dbReference type="CDD" id="cd18804">
    <property type="entry name" value="SF2_C_priA"/>
    <property type="match status" value="1"/>
</dbReference>
<evidence type="ECO:0000256" key="7">
    <source>
        <dbReference type="ARBA" id="ARBA00022833"/>
    </source>
</evidence>
<dbReference type="GO" id="GO:0016787">
    <property type="term" value="F:hydrolase activity"/>
    <property type="evidence" value="ECO:0007669"/>
    <property type="project" value="UniProtKB-KW"/>
</dbReference>
<dbReference type="InterPro" id="IPR011545">
    <property type="entry name" value="DEAD/DEAH_box_helicase_dom"/>
</dbReference>
<comment type="catalytic activity">
    <reaction evidence="12">
        <text>Couples ATP hydrolysis with the unwinding of duplex DNA by translocating in the 3'-5' direction.</text>
        <dbReference type="EC" id="5.6.2.4"/>
    </reaction>
</comment>
<dbReference type="NCBIfam" id="TIGR00595">
    <property type="entry name" value="priA"/>
    <property type="match status" value="1"/>
</dbReference>
<dbReference type="Proteomes" id="UP000274350">
    <property type="component" value="Chromosome"/>
</dbReference>
<dbReference type="InterPro" id="IPR001650">
    <property type="entry name" value="Helicase_C-like"/>
</dbReference>
<evidence type="ECO:0000256" key="11">
    <source>
        <dbReference type="ARBA" id="ARBA00048988"/>
    </source>
</evidence>
<keyword evidence="15" id="KW-1185">Reference proteome</keyword>
<protein>
    <recommendedName>
        <fullName evidence="12">Replication restart protein PriA</fullName>
    </recommendedName>
    <alternativeName>
        <fullName evidence="12">ATP-dependent DNA helicase PriA</fullName>
        <ecNumber evidence="12">5.6.2.4</ecNumber>
    </alternativeName>
    <alternativeName>
        <fullName evidence="12">DNA 3'-5' helicase PriA</fullName>
    </alternativeName>
</protein>
<dbReference type="GO" id="GO:0043138">
    <property type="term" value="F:3'-5' DNA helicase activity"/>
    <property type="evidence" value="ECO:0007669"/>
    <property type="project" value="UniProtKB-EC"/>
</dbReference>
<keyword evidence="3 12" id="KW-0479">Metal-binding</keyword>
<dbReference type="Pfam" id="PF18319">
    <property type="entry name" value="Zn_ribbon_PriA"/>
    <property type="match status" value="1"/>
</dbReference>
<evidence type="ECO:0000256" key="5">
    <source>
        <dbReference type="ARBA" id="ARBA00022801"/>
    </source>
</evidence>
<sequence length="981" mass="106641">MEHCILQVALDTPLDRLFDYRWPLPAPGPVTGDTVEACAAPMPQLGQLVLLPFGRQQMMGLIVGISDHTDVPEAKLKDGLELRSQLPPLSAQWIALCRFAADYYQRPLGEVALPALPRNLRAGKATSLDRNLKKLAKLSPALDANPNPEPPLNAAQQEAVDAISGTASGNAGFAAHLLYGVTGSGKTEVYLQAAARILAQSEQAQVLILVPEINLTPQLETNIRKRFSGIQIATLHSGMAEGERLQHWLAAHLGQARIILGTRLAILASLPYLKMIVIDEEHDPSYKQQEGLRYSARDLAVWRAHQLGIPVVLGSATPSLESWQHAKVGRYRKLELRERAVKDAVLPVVKIINLEHEKPAEGLTARLIASIRLRLEKGEQSLLFLNRRGYAPVIACDACGWISDCTRCTAHLVMHKLDRKLRCHHCGYEQRIPHHCPTCGNIDLQPLGRGTQRMEEGLKLIFPEARVFRIDADSTRFKGSAEAAFDTVHRGEVDILIGTQMVAKGHDFKNLTLVGALNPDSALFSQDYRASERLFAQLMQVAGRAGRAAQKQGGNISEVLIQTRYPDHPLYHALMAHDYDRFANDLLEERQQASMPPFIYQALLRAEAKDLQTALDFLHLAVNCIAHAGITIHDPIPMTMTRVANVERAQLLVESVSRPALQAFLKVWIATLRGLKSRVKWGVEIDPVDISSHPSNSFSPRPYRLLMVALASSFMLSSCGGGADDLIKRLGEVTSCGGKDCKDSSSLRPDEIRANYLISQNAGSVKVEASFSLSTNSATLVSLNGKDKLSASIGSQSSSLNDIDGSGTKYVANLADASPQASVSVSFNRGSEAFVSSVSMPKQFAIVSPSEQIALGRSAGSLYVQLDVASDAAISASTKMLCQRADTSVFEATTALKSVYEPSAAGGAVYRIDTLELDQALNDASRALNSANPNLSLVRSCDLELIWTLSQSGQSASALSKNSSISAQRSASHLLQYDARK</sequence>
<keyword evidence="7 12" id="KW-0862">Zinc</keyword>
<dbReference type="Pfam" id="PF17764">
    <property type="entry name" value="PriA_3primeBD"/>
    <property type="match status" value="1"/>
</dbReference>
<dbReference type="PANTHER" id="PTHR30580:SF0">
    <property type="entry name" value="PRIMOSOMAL PROTEIN N"/>
    <property type="match status" value="1"/>
</dbReference>
<evidence type="ECO:0000313" key="15">
    <source>
        <dbReference type="Proteomes" id="UP000274350"/>
    </source>
</evidence>
<accession>A0A6M4A588</accession>
<feature type="binding site" evidence="12">
    <location>
        <position position="396"/>
    </location>
    <ligand>
        <name>Zn(2+)</name>
        <dbReference type="ChEBI" id="CHEBI:29105"/>
        <label>1</label>
    </ligand>
</feature>
<dbReference type="EC" id="5.6.2.4" evidence="12"/>
<feature type="binding site" evidence="12">
    <location>
        <position position="405"/>
    </location>
    <ligand>
        <name>Zn(2+)</name>
        <dbReference type="ChEBI" id="CHEBI:29105"/>
        <label>2</label>
    </ligand>
</feature>
<dbReference type="InterPro" id="IPR041222">
    <property type="entry name" value="PriA_3primeBD"/>
</dbReference>
<evidence type="ECO:0000256" key="10">
    <source>
        <dbReference type="ARBA" id="ARBA00023235"/>
    </source>
</evidence>
<dbReference type="GO" id="GO:1990077">
    <property type="term" value="C:primosome complex"/>
    <property type="evidence" value="ECO:0007669"/>
    <property type="project" value="UniProtKB-UniRule"/>
</dbReference>
<feature type="binding site" evidence="12">
    <location>
        <position position="399"/>
    </location>
    <ligand>
        <name>Zn(2+)</name>
        <dbReference type="ChEBI" id="CHEBI:29105"/>
        <label>1</label>
    </ligand>
</feature>
<keyword evidence="2 12" id="KW-0235">DNA replication</keyword>
<organism evidence="14 15">
    <name type="scientific">Undibacterium piscinae</name>
    <dbReference type="NCBI Taxonomy" id="2495591"/>
    <lineage>
        <taxon>Bacteria</taxon>
        <taxon>Pseudomonadati</taxon>
        <taxon>Pseudomonadota</taxon>
        <taxon>Betaproteobacteria</taxon>
        <taxon>Burkholderiales</taxon>
        <taxon>Oxalobacteraceae</taxon>
        <taxon>Undibacterium</taxon>
    </lineage>
</organism>
<feature type="binding site" evidence="12">
    <location>
        <position position="426"/>
    </location>
    <ligand>
        <name>Zn(2+)</name>
        <dbReference type="ChEBI" id="CHEBI:29105"/>
        <label>2</label>
    </ligand>
</feature>
<dbReference type="SMART" id="SM00490">
    <property type="entry name" value="HELICc"/>
    <property type="match status" value="1"/>
</dbReference>
<feature type="binding site" evidence="12">
    <location>
        <position position="436"/>
    </location>
    <ligand>
        <name>Zn(2+)</name>
        <dbReference type="ChEBI" id="CHEBI:29105"/>
        <label>1</label>
    </ligand>
</feature>
<dbReference type="FunFam" id="3.40.50.300:FF:000489">
    <property type="entry name" value="Primosome assembly protein PriA"/>
    <property type="match status" value="1"/>
</dbReference>
<dbReference type="InterPro" id="IPR005259">
    <property type="entry name" value="PriA"/>
</dbReference>
<dbReference type="PROSITE" id="PS51192">
    <property type="entry name" value="HELICASE_ATP_BIND_1"/>
    <property type="match status" value="1"/>
</dbReference>
<evidence type="ECO:0000256" key="2">
    <source>
        <dbReference type="ARBA" id="ARBA00022705"/>
    </source>
</evidence>
<dbReference type="InterPro" id="IPR027417">
    <property type="entry name" value="P-loop_NTPase"/>
</dbReference>
<name>A0A6M4A588_9BURK</name>
<dbReference type="InterPro" id="IPR041236">
    <property type="entry name" value="PriA_C"/>
</dbReference>
<feature type="domain" description="Helicase ATP-binding" evidence="13">
    <location>
        <begin position="167"/>
        <end position="336"/>
    </location>
</feature>
<dbReference type="CDD" id="cd17929">
    <property type="entry name" value="DEXHc_priA"/>
    <property type="match status" value="1"/>
</dbReference>
<comment type="cofactor">
    <cofactor evidence="12">
        <name>Zn(2+)</name>
        <dbReference type="ChEBI" id="CHEBI:29105"/>
    </cofactor>
    <text evidence="12">Binds 2 zinc ions per subunit.</text>
</comment>
<evidence type="ECO:0000256" key="1">
    <source>
        <dbReference type="ARBA" id="ARBA00022515"/>
    </source>
</evidence>
<dbReference type="Gene3D" id="3.40.1440.60">
    <property type="entry name" value="PriA, 3(prime) DNA-binding domain"/>
    <property type="match status" value="1"/>
</dbReference>
<dbReference type="SUPFAM" id="SSF52540">
    <property type="entry name" value="P-loop containing nucleoside triphosphate hydrolases"/>
    <property type="match status" value="1"/>
</dbReference>
<comment type="function">
    <text evidence="12">Initiates the restart of stalled replication forks, which reloads the replicative helicase on sites other than the origin of replication. Recognizes and binds to abandoned replication forks and remodels them to uncover a helicase loading site. Promotes assembly of the primosome at these replication forks.</text>
</comment>
<dbReference type="Pfam" id="PF00271">
    <property type="entry name" value="Helicase_C"/>
    <property type="match status" value="1"/>
</dbReference>
<dbReference type="NCBIfam" id="NF004067">
    <property type="entry name" value="PRK05580.1-4"/>
    <property type="match status" value="1"/>
</dbReference>
<dbReference type="GO" id="GO:0003677">
    <property type="term" value="F:DNA binding"/>
    <property type="evidence" value="ECO:0007669"/>
    <property type="project" value="UniProtKB-UniRule"/>
</dbReference>
<keyword evidence="4 12" id="KW-0547">Nucleotide-binding</keyword>
<dbReference type="GO" id="GO:0006269">
    <property type="term" value="P:DNA replication, synthesis of primer"/>
    <property type="evidence" value="ECO:0007669"/>
    <property type="project" value="UniProtKB-KW"/>
</dbReference>
<evidence type="ECO:0000256" key="4">
    <source>
        <dbReference type="ARBA" id="ARBA00022741"/>
    </source>
</evidence>
<dbReference type="GO" id="GO:0006270">
    <property type="term" value="P:DNA replication initiation"/>
    <property type="evidence" value="ECO:0007669"/>
    <property type="project" value="TreeGrafter"/>
</dbReference>
<dbReference type="AlphaFoldDB" id="A0A6M4A588"/>